<dbReference type="STRING" id="3476.A0A2P5DJG7"/>
<keyword evidence="2" id="KW-1185">Reference proteome</keyword>
<feature type="non-terminal residue" evidence="1">
    <location>
        <position position="1"/>
    </location>
</feature>
<dbReference type="OrthoDB" id="948996at2759"/>
<dbReference type="SUPFAM" id="SSF54001">
    <property type="entry name" value="Cysteine proteinases"/>
    <property type="match status" value="1"/>
</dbReference>
<dbReference type="InterPro" id="IPR038765">
    <property type="entry name" value="Papain-like_cys_pep_sf"/>
</dbReference>
<protein>
    <submittedName>
        <fullName evidence="1">Peptidase C1A</fullName>
    </submittedName>
</protein>
<proteinExistence type="predicted"/>
<sequence>DILRFIVDHNAQILSFKPDLNRFVDLTEEEYRSKYLGTKIVGKKKLRPIYDYA</sequence>
<comment type="caution">
    <text evidence="1">The sequence shown here is derived from an EMBL/GenBank/DDBJ whole genome shotgun (WGS) entry which is preliminary data.</text>
</comment>
<dbReference type="EMBL" id="JXTB01000034">
    <property type="protein sequence ID" value="PON73416.1"/>
    <property type="molecule type" value="Genomic_DNA"/>
</dbReference>
<evidence type="ECO:0000313" key="2">
    <source>
        <dbReference type="Proteomes" id="UP000237105"/>
    </source>
</evidence>
<evidence type="ECO:0000313" key="1">
    <source>
        <dbReference type="EMBL" id="PON73416.1"/>
    </source>
</evidence>
<dbReference type="AlphaFoldDB" id="A0A2P5DJG7"/>
<gene>
    <name evidence="1" type="ORF">PanWU01x14_059200</name>
</gene>
<name>A0A2P5DJG7_PARAD</name>
<dbReference type="Proteomes" id="UP000237105">
    <property type="component" value="Unassembled WGS sequence"/>
</dbReference>
<accession>A0A2P5DJG7</accession>
<reference evidence="2" key="1">
    <citation type="submission" date="2016-06" db="EMBL/GenBank/DDBJ databases">
        <title>Parallel loss of symbiosis genes in relatives of nitrogen-fixing non-legume Parasponia.</title>
        <authorList>
            <person name="Van Velzen R."/>
            <person name="Holmer R."/>
            <person name="Bu F."/>
            <person name="Rutten L."/>
            <person name="Van Zeijl A."/>
            <person name="Liu W."/>
            <person name="Santuari L."/>
            <person name="Cao Q."/>
            <person name="Sharma T."/>
            <person name="Shen D."/>
            <person name="Roswanjaya Y."/>
            <person name="Wardhani T."/>
            <person name="Kalhor M.S."/>
            <person name="Jansen J."/>
            <person name="Van den Hoogen J."/>
            <person name="Gungor B."/>
            <person name="Hartog M."/>
            <person name="Hontelez J."/>
            <person name="Verver J."/>
            <person name="Yang W.-C."/>
            <person name="Schijlen E."/>
            <person name="Repin R."/>
            <person name="Schilthuizen M."/>
            <person name="Schranz E."/>
            <person name="Heidstra R."/>
            <person name="Miyata K."/>
            <person name="Fedorova E."/>
            <person name="Kohlen W."/>
            <person name="Bisseling T."/>
            <person name="Smit S."/>
            <person name="Geurts R."/>
        </authorList>
    </citation>
    <scope>NUCLEOTIDE SEQUENCE [LARGE SCALE GENOMIC DNA]</scope>
    <source>
        <strain evidence="2">cv. WU1-14</strain>
    </source>
</reference>
<organism evidence="1 2">
    <name type="scientific">Parasponia andersonii</name>
    <name type="common">Sponia andersonii</name>
    <dbReference type="NCBI Taxonomy" id="3476"/>
    <lineage>
        <taxon>Eukaryota</taxon>
        <taxon>Viridiplantae</taxon>
        <taxon>Streptophyta</taxon>
        <taxon>Embryophyta</taxon>
        <taxon>Tracheophyta</taxon>
        <taxon>Spermatophyta</taxon>
        <taxon>Magnoliopsida</taxon>
        <taxon>eudicotyledons</taxon>
        <taxon>Gunneridae</taxon>
        <taxon>Pentapetalae</taxon>
        <taxon>rosids</taxon>
        <taxon>fabids</taxon>
        <taxon>Rosales</taxon>
        <taxon>Cannabaceae</taxon>
        <taxon>Parasponia</taxon>
    </lineage>
</organism>
<dbReference type="Gene3D" id="1.10.287.2250">
    <property type="match status" value="1"/>
</dbReference>